<organism evidence="2 3">
    <name type="scientific">Extremus antarcticus</name>
    <dbReference type="NCBI Taxonomy" id="702011"/>
    <lineage>
        <taxon>Eukaryota</taxon>
        <taxon>Fungi</taxon>
        <taxon>Dikarya</taxon>
        <taxon>Ascomycota</taxon>
        <taxon>Pezizomycotina</taxon>
        <taxon>Dothideomycetes</taxon>
        <taxon>Dothideomycetidae</taxon>
        <taxon>Mycosphaerellales</taxon>
        <taxon>Extremaceae</taxon>
        <taxon>Extremus</taxon>
    </lineage>
</organism>
<sequence length="826" mass="93593">MAFSMLTSLPTELITDILDRLHTRDLAQLSLTSRWSNTVAVPFIWREVELKDRTTDHGSHDGIDQHDDTPLIRKLYILTHNPLIAKSVQVVTHRCHLPPPNIFAELPDSPFTGQTLSCDPRTIKLIQLAVPHMGNVHTLRIINGHLHVNDALVRCFFDSTRIKSTPVRRLWLENCHISAAHYLSAIENRLNLPSDLLFQELESIRFRRLHMHSGRLMDVLLTSPDLFVHARGSSMADLQDGVGGFYPASVNGPLQEICATLPGDEKPRGSGGFILATLKEAAHCWDDQTYLELWNTVPLPPSLHLYNTESRKDRITRMRRFDLLESGDNLRSIPYTLCPTPAEIGVSMLNSSCQTLTSICLDWILTMPGHTPPQPDKKGYTAWLKMYLDFFSLRFPRLKALQFRNNCDEDTRQPEGLYLLDQSEVKMPTPPPRSGWEVTPDVRGLNTAPIDFMEAHTSLQCLAWPMDTFFSERKWSPVLAARIGTIVNNLGRTLVDLRVDAMFRPHGDPMTENGGFFDNSVRYRRRRFIEEFVSKMRKVESIKIEGGVPRDERRETIRALHACRITKIVMIGVTCPLGNTWGAKGKDIGLVAPRMANMQHLEGEDKDATFSLGPKDPTELAPDFRFEASYGWSAAPPMLHTIASLHRNTVKELKFCGFQGAPVLFTPTSITSPLLASLKHFDNLESLILSTYLSTNFEGRTHDDEIIKYWLDSRSSTSTSLVRVFRDEDVSGEWEKRLLTEFAPKALAWEATRFIGPFLSKKAKARKEGVRVRVSICIGRSAGIFDLDLRVAKGSCNSDVCLGFEGPREELEQGRQRSKLENRRWF</sequence>
<dbReference type="InterPro" id="IPR036047">
    <property type="entry name" value="F-box-like_dom_sf"/>
</dbReference>
<dbReference type="PROSITE" id="PS50181">
    <property type="entry name" value="FBOX"/>
    <property type="match status" value="1"/>
</dbReference>
<dbReference type="Proteomes" id="UP001271007">
    <property type="component" value="Unassembled WGS sequence"/>
</dbReference>
<evidence type="ECO:0000313" key="2">
    <source>
        <dbReference type="EMBL" id="KAK3048992.1"/>
    </source>
</evidence>
<dbReference type="Pfam" id="PF12937">
    <property type="entry name" value="F-box-like"/>
    <property type="match status" value="1"/>
</dbReference>
<dbReference type="InterPro" id="IPR001810">
    <property type="entry name" value="F-box_dom"/>
</dbReference>
<proteinExistence type="predicted"/>
<dbReference type="SUPFAM" id="SSF81383">
    <property type="entry name" value="F-box domain"/>
    <property type="match status" value="1"/>
</dbReference>
<gene>
    <name evidence="2" type="ORF">LTR09_009646</name>
</gene>
<keyword evidence="3" id="KW-1185">Reference proteome</keyword>
<protein>
    <recommendedName>
        <fullName evidence="1">F-box domain-containing protein</fullName>
    </recommendedName>
</protein>
<dbReference type="AlphaFoldDB" id="A0AAJ0G5I2"/>
<comment type="caution">
    <text evidence="2">The sequence shown here is derived from an EMBL/GenBank/DDBJ whole genome shotgun (WGS) entry which is preliminary data.</text>
</comment>
<reference evidence="2" key="1">
    <citation type="submission" date="2023-04" db="EMBL/GenBank/DDBJ databases">
        <title>Black Yeasts Isolated from many extreme environments.</title>
        <authorList>
            <person name="Coleine C."/>
            <person name="Stajich J.E."/>
            <person name="Selbmann L."/>
        </authorList>
    </citation>
    <scope>NUCLEOTIDE SEQUENCE</scope>
    <source>
        <strain evidence="2">CCFEE 5312</strain>
    </source>
</reference>
<dbReference type="EMBL" id="JAWDJX010000043">
    <property type="protein sequence ID" value="KAK3048992.1"/>
    <property type="molecule type" value="Genomic_DNA"/>
</dbReference>
<name>A0AAJ0G5I2_9PEZI</name>
<accession>A0AAJ0G5I2</accession>
<evidence type="ECO:0000313" key="3">
    <source>
        <dbReference type="Proteomes" id="UP001271007"/>
    </source>
</evidence>
<feature type="domain" description="F-box" evidence="1">
    <location>
        <begin position="3"/>
        <end position="48"/>
    </location>
</feature>
<evidence type="ECO:0000259" key="1">
    <source>
        <dbReference type="PROSITE" id="PS50181"/>
    </source>
</evidence>